<comment type="caution">
    <text evidence="2">The sequence shown here is derived from an EMBL/GenBank/DDBJ whole genome shotgun (WGS) entry which is preliminary data.</text>
</comment>
<dbReference type="Proteomes" id="UP001560573">
    <property type="component" value="Unassembled WGS sequence"/>
</dbReference>
<reference evidence="2 3" key="1">
    <citation type="submission" date="2023-07" db="EMBL/GenBank/DDBJ databases">
        <authorList>
            <person name="Lian W.-H."/>
        </authorList>
    </citation>
    <scope>NUCLEOTIDE SEQUENCE [LARGE SCALE GENOMIC DNA]</scope>
    <source>
        <strain evidence="2 3">SYSU DXS3180</strain>
    </source>
</reference>
<dbReference type="RefSeq" id="WP_369329603.1">
    <property type="nucleotide sequence ID" value="NZ_JAULBC010000003.1"/>
</dbReference>
<name>A0ABV3ZE85_9BACT</name>
<dbReference type="EMBL" id="JAULBC010000003">
    <property type="protein sequence ID" value="MEX6688194.1"/>
    <property type="molecule type" value="Genomic_DNA"/>
</dbReference>
<sequence>MLADRKLKAFIPTVDAERAKHFYKDIIGLKLLSEQKYFLDFNAHGSLLRIISVETFTPQPFTVLGWVVDDIFATIEELNTRGVFCEKYEFFEQDDLGVWISPAGFKVAWFKDPDGNLLSINEDVSS</sequence>
<dbReference type="PROSITE" id="PS51819">
    <property type="entry name" value="VOC"/>
    <property type="match status" value="1"/>
</dbReference>
<dbReference type="CDD" id="cd06587">
    <property type="entry name" value="VOC"/>
    <property type="match status" value="1"/>
</dbReference>
<proteinExistence type="predicted"/>
<evidence type="ECO:0000259" key="1">
    <source>
        <dbReference type="PROSITE" id="PS51819"/>
    </source>
</evidence>
<dbReference type="Pfam" id="PF00903">
    <property type="entry name" value="Glyoxalase"/>
    <property type="match status" value="1"/>
</dbReference>
<dbReference type="Gene3D" id="3.10.180.10">
    <property type="entry name" value="2,3-Dihydroxybiphenyl 1,2-Dioxygenase, domain 1"/>
    <property type="match status" value="1"/>
</dbReference>
<organism evidence="2 3">
    <name type="scientific">Danxiaibacter flavus</name>
    <dbReference type="NCBI Taxonomy" id="3049108"/>
    <lineage>
        <taxon>Bacteria</taxon>
        <taxon>Pseudomonadati</taxon>
        <taxon>Bacteroidota</taxon>
        <taxon>Chitinophagia</taxon>
        <taxon>Chitinophagales</taxon>
        <taxon>Chitinophagaceae</taxon>
        <taxon>Danxiaibacter</taxon>
    </lineage>
</organism>
<dbReference type="InterPro" id="IPR029068">
    <property type="entry name" value="Glyas_Bleomycin-R_OHBP_Dase"/>
</dbReference>
<dbReference type="InterPro" id="IPR004360">
    <property type="entry name" value="Glyas_Fos-R_dOase_dom"/>
</dbReference>
<protein>
    <submittedName>
        <fullName evidence="2">VOC family protein</fullName>
    </submittedName>
</protein>
<dbReference type="SUPFAM" id="SSF54593">
    <property type="entry name" value="Glyoxalase/Bleomycin resistance protein/Dihydroxybiphenyl dioxygenase"/>
    <property type="match status" value="1"/>
</dbReference>
<evidence type="ECO:0000313" key="3">
    <source>
        <dbReference type="Proteomes" id="UP001560573"/>
    </source>
</evidence>
<evidence type="ECO:0000313" key="2">
    <source>
        <dbReference type="EMBL" id="MEX6688194.1"/>
    </source>
</evidence>
<feature type="domain" description="VOC" evidence="1">
    <location>
        <begin position="5"/>
        <end position="123"/>
    </location>
</feature>
<accession>A0ABV3ZE85</accession>
<keyword evidence="3" id="KW-1185">Reference proteome</keyword>
<gene>
    <name evidence="2" type="ORF">QTN47_11845</name>
</gene>
<dbReference type="InterPro" id="IPR037523">
    <property type="entry name" value="VOC_core"/>
</dbReference>